<dbReference type="Pfam" id="PF00439">
    <property type="entry name" value="Bromodomain"/>
    <property type="match status" value="1"/>
</dbReference>
<dbReference type="GO" id="GO:0005634">
    <property type="term" value="C:nucleus"/>
    <property type="evidence" value="ECO:0007669"/>
    <property type="project" value="TreeGrafter"/>
</dbReference>
<dbReference type="PANTHER" id="PTHR46379:SF1">
    <property type="entry name" value="ZINC FINGER MYND DOMAIN-CONTAINING PROTEIN 11"/>
    <property type="match status" value="1"/>
</dbReference>
<dbReference type="GO" id="GO:0003714">
    <property type="term" value="F:transcription corepressor activity"/>
    <property type="evidence" value="ECO:0007669"/>
    <property type="project" value="InterPro"/>
</dbReference>
<name>A0A9Q0MFJ5_BLOTA</name>
<dbReference type="InterPro" id="IPR001487">
    <property type="entry name" value="Bromodomain"/>
</dbReference>
<dbReference type="Gene3D" id="1.20.920.10">
    <property type="entry name" value="Bromodomain-like"/>
    <property type="match status" value="1"/>
</dbReference>
<proteinExistence type="predicted"/>
<sequence length="399" mass="46444">MAQKETKLLFDYFCSICHRATNKNGSDYQCKTCLRTFHPDCSFHYKRNQLPQLVNLIHTLPINFKIDFDFDKCPICRYVEHEGNVFPKSKLNQLNDTIREISKEMIANNEFLEFTKIENEVYKSTIINPMDLLTVLKKATTSGLTEEEVLKKCYKSPAEVLVDFKLIVHNCIIFNGVNNQRFMQPCKKLFSTFYKKYVLIAYCFDCYIGNSLDPNYYRSGKFLIACERPHGIVWARKSDKGLYMPAKVIGFTAIDCENKAIKLNSKSQSHNLVSVCFFGNRRILKDIAIRDVFAFQLPPEPSLIVNPMPSNVCFEVEKYINSCQDVLDKRIENLRTAMDNFKIKKRQLDEIKSSIFIPIYDYDIVYYISENHFSIETTSIEESFNRSSRNKRGCTSSTF</sequence>
<dbReference type="PROSITE" id="PS50014">
    <property type="entry name" value="BROMODOMAIN_2"/>
    <property type="match status" value="1"/>
</dbReference>
<dbReference type="CDD" id="cd04369">
    <property type="entry name" value="Bromodomain"/>
    <property type="match status" value="1"/>
</dbReference>
<dbReference type="Proteomes" id="UP001142055">
    <property type="component" value="Chromosome 1"/>
</dbReference>
<dbReference type="GO" id="GO:0034243">
    <property type="term" value="P:regulation of transcription elongation by RNA polymerase II"/>
    <property type="evidence" value="ECO:0007669"/>
    <property type="project" value="InterPro"/>
</dbReference>
<dbReference type="PANTHER" id="PTHR46379">
    <property type="entry name" value="ZINC FINGER MYND DOMAIN-CONTAINING"/>
    <property type="match status" value="1"/>
</dbReference>
<keyword evidence="5" id="KW-1185">Reference proteome</keyword>
<evidence type="ECO:0000259" key="3">
    <source>
        <dbReference type="PROSITE" id="PS50014"/>
    </source>
</evidence>
<gene>
    <name evidence="4" type="ORF">RDWZM_003516</name>
</gene>
<evidence type="ECO:0000313" key="4">
    <source>
        <dbReference type="EMBL" id="KAJ6224971.1"/>
    </source>
</evidence>
<protein>
    <recommendedName>
        <fullName evidence="3">Bromo domain-containing protein</fullName>
    </recommendedName>
</protein>
<organism evidence="4 5">
    <name type="scientific">Blomia tropicalis</name>
    <name type="common">Mite</name>
    <dbReference type="NCBI Taxonomy" id="40697"/>
    <lineage>
        <taxon>Eukaryota</taxon>
        <taxon>Metazoa</taxon>
        <taxon>Ecdysozoa</taxon>
        <taxon>Arthropoda</taxon>
        <taxon>Chelicerata</taxon>
        <taxon>Arachnida</taxon>
        <taxon>Acari</taxon>
        <taxon>Acariformes</taxon>
        <taxon>Sarcoptiformes</taxon>
        <taxon>Astigmata</taxon>
        <taxon>Glycyphagoidea</taxon>
        <taxon>Echimyopodidae</taxon>
        <taxon>Blomia</taxon>
    </lineage>
</organism>
<dbReference type="GO" id="GO:0009966">
    <property type="term" value="P:regulation of signal transduction"/>
    <property type="evidence" value="ECO:0007669"/>
    <property type="project" value="TreeGrafter"/>
</dbReference>
<evidence type="ECO:0000256" key="2">
    <source>
        <dbReference type="PROSITE-ProRule" id="PRU00035"/>
    </source>
</evidence>
<feature type="domain" description="Bromo" evidence="3">
    <location>
        <begin position="122"/>
        <end position="182"/>
    </location>
</feature>
<accession>A0A9Q0MFJ5</accession>
<dbReference type="InterPro" id="IPR047269">
    <property type="entry name" value="ZMY11"/>
</dbReference>
<evidence type="ECO:0000313" key="5">
    <source>
        <dbReference type="Proteomes" id="UP001142055"/>
    </source>
</evidence>
<dbReference type="EMBL" id="JAPWDV010000001">
    <property type="protein sequence ID" value="KAJ6224971.1"/>
    <property type="molecule type" value="Genomic_DNA"/>
</dbReference>
<dbReference type="AlphaFoldDB" id="A0A9Q0MFJ5"/>
<comment type="caution">
    <text evidence="4">The sequence shown here is derived from an EMBL/GenBank/DDBJ whole genome shotgun (WGS) entry which is preliminary data.</text>
</comment>
<evidence type="ECO:0000256" key="1">
    <source>
        <dbReference type="ARBA" id="ARBA00023117"/>
    </source>
</evidence>
<keyword evidence="1 2" id="KW-0103">Bromodomain</keyword>
<reference evidence="4" key="1">
    <citation type="submission" date="2022-12" db="EMBL/GenBank/DDBJ databases">
        <title>Genome assemblies of Blomia tropicalis.</title>
        <authorList>
            <person name="Cui Y."/>
        </authorList>
    </citation>
    <scope>NUCLEOTIDE SEQUENCE</scope>
    <source>
        <tissue evidence="4">Adult mites</tissue>
    </source>
</reference>
<dbReference type="InterPro" id="IPR036427">
    <property type="entry name" value="Bromodomain-like_sf"/>
</dbReference>
<dbReference type="SUPFAM" id="SSF47370">
    <property type="entry name" value="Bromodomain"/>
    <property type="match status" value="1"/>
</dbReference>
<dbReference type="OrthoDB" id="298344at2759"/>